<dbReference type="Gene3D" id="3.30.420.10">
    <property type="entry name" value="Ribonuclease H-like superfamily/Ribonuclease H"/>
    <property type="match status" value="1"/>
</dbReference>
<comment type="caution">
    <text evidence="1">The sequence shown here is derived from an EMBL/GenBank/DDBJ whole genome shotgun (WGS) entry which is preliminary data.</text>
</comment>
<evidence type="ECO:0000313" key="2">
    <source>
        <dbReference type="Proteomes" id="UP001148838"/>
    </source>
</evidence>
<dbReference type="Proteomes" id="UP001148838">
    <property type="component" value="Unassembled WGS sequence"/>
</dbReference>
<evidence type="ECO:0008006" key="3">
    <source>
        <dbReference type="Google" id="ProtNLM"/>
    </source>
</evidence>
<dbReference type="PANTHER" id="PTHR47326">
    <property type="entry name" value="TRANSPOSABLE ELEMENT TC3 TRANSPOSASE-LIKE PROTEIN"/>
    <property type="match status" value="1"/>
</dbReference>
<evidence type="ECO:0000313" key="1">
    <source>
        <dbReference type="EMBL" id="KAJ4427049.1"/>
    </source>
</evidence>
<name>A0ABQ8RZ86_PERAM</name>
<sequence>MLRHRPVLFEENGNTVTMISERYVEILRTFLQPELRRRLQGIARQIVWFQQDGATGHTAENSMPVVRRMFPGHITSRRGYIPWPPCSPDLTVCKYFLWDYLKSKVQISNDCESKERCPCLTSVVNKCTHLSKKLARRRLEARDELPAWLAVPRRKNRFALNVNVKKFKQARENSGSNYDVDPLMRAYIDGGRLEMRLLKLANALRLNFPLTSNALVRARNQLKEKEADDCCALQSQGQGVPNFRNDPVVNSWLYDPSVFHPKRFIDALKLRNNTYGVNVTLARADKSRNVACRRCHEKPETLEHVLGECVAGKGMCINRHNAIVKRIAEESTKRGYTVAREPQHLVDERRLKPDLVLTNEDGVLVVDVTVRYDNGSSLYDAHKEKVSKYQALADNLAGGQARVAKVLPIVVGSRGAIPLEIRDCLTTLGVVGRLRLEKYLSPLALGSSLDYT</sequence>
<gene>
    <name evidence="1" type="ORF">ANN_26848</name>
</gene>
<reference evidence="1 2" key="1">
    <citation type="journal article" date="2022" name="Allergy">
        <title>Genome assembly and annotation of Periplaneta americana reveal a comprehensive cockroach allergen profile.</title>
        <authorList>
            <person name="Wang L."/>
            <person name="Xiong Q."/>
            <person name="Saelim N."/>
            <person name="Wang L."/>
            <person name="Nong W."/>
            <person name="Wan A.T."/>
            <person name="Shi M."/>
            <person name="Liu X."/>
            <person name="Cao Q."/>
            <person name="Hui J.H.L."/>
            <person name="Sookrung N."/>
            <person name="Leung T.F."/>
            <person name="Tungtrongchitr A."/>
            <person name="Tsui S.K.W."/>
        </authorList>
    </citation>
    <scope>NUCLEOTIDE SEQUENCE [LARGE SCALE GENOMIC DNA]</scope>
    <source>
        <strain evidence="1">PWHHKU_190912</strain>
    </source>
</reference>
<keyword evidence="2" id="KW-1185">Reference proteome</keyword>
<dbReference type="InterPro" id="IPR036397">
    <property type="entry name" value="RNaseH_sf"/>
</dbReference>
<proteinExistence type="predicted"/>
<dbReference type="EMBL" id="JAJSOF020000039">
    <property type="protein sequence ID" value="KAJ4427049.1"/>
    <property type="molecule type" value="Genomic_DNA"/>
</dbReference>
<dbReference type="PANTHER" id="PTHR47326:SF1">
    <property type="entry name" value="HTH PSQ-TYPE DOMAIN-CONTAINING PROTEIN"/>
    <property type="match status" value="1"/>
</dbReference>
<accession>A0ABQ8RZ86</accession>
<protein>
    <recommendedName>
        <fullName evidence="3">Reverse transcriptase</fullName>
    </recommendedName>
</protein>
<organism evidence="1 2">
    <name type="scientific">Periplaneta americana</name>
    <name type="common">American cockroach</name>
    <name type="synonym">Blatta americana</name>
    <dbReference type="NCBI Taxonomy" id="6978"/>
    <lineage>
        <taxon>Eukaryota</taxon>
        <taxon>Metazoa</taxon>
        <taxon>Ecdysozoa</taxon>
        <taxon>Arthropoda</taxon>
        <taxon>Hexapoda</taxon>
        <taxon>Insecta</taxon>
        <taxon>Pterygota</taxon>
        <taxon>Neoptera</taxon>
        <taxon>Polyneoptera</taxon>
        <taxon>Dictyoptera</taxon>
        <taxon>Blattodea</taxon>
        <taxon>Blattoidea</taxon>
        <taxon>Blattidae</taxon>
        <taxon>Blattinae</taxon>
        <taxon>Periplaneta</taxon>
    </lineage>
</organism>